<keyword evidence="8" id="KW-1185">Reference proteome</keyword>
<protein>
    <submittedName>
        <fullName evidence="7">Substrate-binding domain-containing protein</fullName>
    </submittedName>
</protein>
<dbReference type="Pfam" id="PF13531">
    <property type="entry name" value="SBP_bac_11"/>
    <property type="match status" value="1"/>
</dbReference>
<dbReference type="Gene3D" id="3.40.190.10">
    <property type="entry name" value="Periplasmic binding protein-like II"/>
    <property type="match status" value="2"/>
</dbReference>
<keyword evidence="4 6" id="KW-0732">Signal</keyword>
<comment type="caution">
    <text evidence="7">The sequence shown here is derived from an EMBL/GenBank/DDBJ whole genome shotgun (WGS) entry which is preliminary data.</text>
</comment>
<feature type="chain" id="PRO_5045369931" evidence="6">
    <location>
        <begin position="20"/>
        <end position="264"/>
    </location>
</feature>
<comment type="similarity">
    <text evidence="2">Belongs to the prokaryotic sulfate-binding protein family.</text>
</comment>
<keyword evidence="5" id="KW-0574">Periplasm</keyword>
<evidence type="ECO:0000256" key="4">
    <source>
        <dbReference type="ARBA" id="ARBA00022729"/>
    </source>
</evidence>
<feature type="signal peptide" evidence="6">
    <location>
        <begin position="1"/>
        <end position="19"/>
    </location>
</feature>
<dbReference type="SUPFAM" id="SSF53850">
    <property type="entry name" value="Periplasmic binding protein-like II"/>
    <property type="match status" value="1"/>
</dbReference>
<dbReference type="RefSeq" id="WP_301697917.1">
    <property type="nucleotide sequence ID" value="NZ_JAUJYW010000003.1"/>
</dbReference>
<name>A0ABT8PSP9_9ENTR</name>
<dbReference type="PANTHER" id="PTHR30368:SF2">
    <property type="entry name" value="SULFATE-BINDING PROTEIN"/>
    <property type="match status" value="1"/>
</dbReference>
<evidence type="ECO:0000256" key="3">
    <source>
        <dbReference type="ARBA" id="ARBA00022448"/>
    </source>
</evidence>
<keyword evidence="3" id="KW-0813">Transport</keyword>
<dbReference type="Proteomes" id="UP001174867">
    <property type="component" value="Unassembled WGS sequence"/>
</dbReference>
<evidence type="ECO:0000313" key="8">
    <source>
        <dbReference type="Proteomes" id="UP001174867"/>
    </source>
</evidence>
<accession>A0ABT8PSP9</accession>
<comment type="subcellular location">
    <subcellularLocation>
        <location evidence="1">Periplasm</location>
    </subcellularLocation>
</comment>
<gene>
    <name evidence="7" type="ORF">Q0A17_07860</name>
</gene>
<evidence type="ECO:0000256" key="2">
    <source>
        <dbReference type="ARBA" id="ARBA00006099"/>
    </source>
</evidence>
<dbReference type="InterPro" id="IPR005669">
    <property type="entry name" value="Thiosulph/SO4-bd"/>
</dbReference>
<evidence type="ECO:0000313" key="7">
    <source>
        <dbReference type="EMBL" id="MDN8599319.1"/>
    </source>
</evidence>
<dbReference type="PANTHER" id="PTHR30368">
    <property type="entry name" value="SULFATE-BINDING PROTEIN"/>
    <property type="match status" value="1"/>
</dbReference>
<evidence type="ECO:0000256" key="6">
    <source>
        <dbReference type="SAM" id="SignalP"/>
    </source>
</evidence>
<proteinExistence type="inferred from homology"/>
<sequence>MKYQYLILSMLLPSFTAFSASPLTDPAIQHQPQDGVIKVYGPGGPHSALQKAASAWSKQSGVNVAIIYGPESKWSKEAQHDADLIFGSSQQSMTAFLETYAFIQSKDVQPLYLQRSVLAVKPGNPKGIKGINDLLNKDVGIVVTEGAGVYNTSGTGVWEDIAGRTGQLADIKNIRSKIIAFEKGSGAAFKAFQQPQADAWITWSDWPLAHPDQATLVEIEPERRIYRDMNIAVAKNADPQTQDFVRYLSSPEASKIFAHEGWMQ</sequence>
<dbReference type="CDD" id="cd13519">
    <property type="entry name" value="PBP2_PEB3_AcfC"/>
    <property type="match status" value="1"/>
</dbReference>
<evidence type="ECO:0000256" key="1">
    <source>
        <dbReference type="ARBA" id="ARBA00004418"/>
    </source>
</evidence>
<evidence type="ECO:0000256" key="5">
    <source>
        <dbReference type="ARBA" id="ARBA00022764"/>
    </source>
</evidence>
<reference evidence="7 8" key="1">
    <citation type="submission" date="2023-07" db="EMBL/GenBank/DDBJ databases">
        <title>Citrobacter selenititolerans sp. nov., isolated from seleniferous soil.</title>
        <authorList>
            <person name="Zhang S."/>
            <person name="Li K."/>
            <person name="Peng J."/>
            <person name="Wang H."/>
            <person name="Sun J."/>
            <person name="Guo Y."/>
        </authorList>
    </citation>
    <scope>NUCLEOTIDE SEQUENCE [LARGE SCALE GENOMIC DNA]</scope>
    <source>
        <strain evidence="7 8">S2-9</strain>
    </source>
</reference>
<organism evidence="7 8">
    <name type="scientific">Citrobacter enshiensis</name>
    <dbReference type="NCBI Taxonomy" id="2971264"/>
    <lineage>
        <taxon>Bacteria</taxon>
        <taxon>Pseudomonadati</taxon>
        <taxon>Pseudomonadota</taxon>
        <taxon>Gammaproteobacteria</taxon>
        <taxon>Enterobacterales</taxon>
        <taxon>Enterobacteriaceae</taxon>
        <taxon>Citrobacter</taxon>
    </lineage>
</organism>
<dbReference type="EMBL" id="JAUJYW010000003">
    <property type="protein sequence ID" value="MDN8599319.1"/>
    <property type="molecule type" value="Genomic_DNA"/>
</dbReference>